<reference evidence="15" key="1">
    <citation type="journal article" date="2019" name="Int. J. Syst. Evol. Microbiol.">
        <title>The Global Catalogue of Microorganisms (GCM) 10K type strain sequencing project: providing services to taxonomists for standard genome sequencing and annotation.</title>
        <authorList>
            <consortium name="The Broad Institute Genomics Platform"/>
            <consortium name="The Broad Institute Genome Sequencing Center for Infectious Disease"/>
            <person name="Wu L."/>
            <person name="Ma J."/>
        </authorList>
    </citation>
    <scope>NUCLEOTIDE SEQUENCE [LARGE SCALE GENOMIC DNA]</scope>
    <source>
        <strain evidence="15">CGMCC 4.7682</strain>
    </source>
</reference>
<dbReference type="RefSeq" id="WP_377873770.1">
    <property type="nucleotide sequence ID" value="NZ_JBHMAY010000059.1"/>
</dbReference>
<dbReference type="Gene3D" id="1.10.10.1320">
    <property type="entry name" value="Anti-sigma factor, zinc-finger domain"/>
    <property type="match status" value="1"/>
</dbReference>
<comment type="subcellular location">
    <subcellularLocation>
        <location evidence="2">Cell membrane</location>
    </subcellularLocation>
    <subcellularLocation>
        <location evidence="1">Membrane</location>
        <topology evidence="1">Single-pass membrane protein</topology>
    </subcellularLocation>
</comment>
<dbReference type="PANTHER" id="PTHR37461:SF1">
    <property type="entry name" value="ANTI-SIGMA-K FACTOR RSKA"/>
    <property type="match status" value="1"/>
</dbReference>
<organism evidence="14 15">
    <name type="scientific">Amycolatopsis halotolerans</name>
    <dbReference type="NCBI Taxonomy" id="330083"/>
    <lineage>
        <taxon>Bacteria</taxon>
        <taxon>Bacillati</taxon>
        <taxon>Actinomycetota</taxon>
        <taxon>Actinomycetes</taxon>
        <taxon>Pseudonocardiales</taxon>
        <taxon>Pseudonocardiaceae</taxon>
        <taxon>Amycolatopsis</taxon>
    </lineage>
</organism>
<evidence type="ECO:0000313" key="15">
    <source>
        <dbReference type="Proteomes" id="UP001595764"/>
    </source>
</evidence>
<dbReference type="Pfam" id="PF22618">
    <property type="entry name" value="RskA_N"/>
    <property type="match status" value="1"/>
</dbReference>
<comment type="caution">
    <text evidence="14">The sequence shown here is derived from an EMBL/GenBank/DDBJ whole genome shotgun (WGS) entry which is preliminary data.</text>
</comment>
<keyword evidence="4 11" id="KW-0812">Transmembrane</keyword>
<evidence type="ECO:0000256" key="3">
    <source>
        <dbReference type="ARBA" id="ARBA00022475"/>
    </source>
</evidence>
<evidence type="ECO:0000256" key="7">
    <source>
        <dbReference type="ARBA" id="ARBA00023136"/>
    </source>
</evidence>
<dbReference type="InterPro" id="IPR053877">
    <property type="entry name" value="RskA_N"/>
</dbReference>
<proteinExistence type="predicted"/>
<evidence type="ECO:0000256" key="9">
    <source>
        <dbReference type="ARBA" id="ARBA00029829"/>
    </source>
</evidence>
<feature type="transmembrane region" description="Helical" evidence="11">
    <location>
        <begin position="99"/>
        <end position="120"/>
    </location>
</feature>
<protein>
    <recommendedName>
        <fullName evidence="10">Regulator of SigK</fullName>
    </recommendedName>
    <alternativeName>
        <fullName evidence="9">Sigma-K anti-sigma factor RskA</fullName>
    </alternativeName>
</protein>
<evidence type="ECO:0000256" key="8">
    <source>
        <dbReference type="ARBA" id="ARBA00023163"/>
    </source>
</evidence>
<evidence type="ECO:0000256" key="6">
    <source>
        <dbReference type="ARBA" id="ARBA00023015"/>
    </source>
</evidence>
<keyword evidence="3" id="KW-1003">Cell membrane</keyword>
<gene>
    <name evidence="14" type="ORF">ACFORO_28110</name>
</gene>
<evidence type="ECO:0000256" key="1">
    <source>
        <dbReference type="ARBA" id="ARBA00004167"/>
    </source>
</evidence>
<evidence type="ECO:0000259" key="12">
    <source>
        <dbReference type="Pfam" id="PF10099"/>
    </source>
</evidence>
<sequence>MTAPDLHVLTGAYALDAVTGLERAAFDRHLGECPVCAHEVQEFRETAGILGAAAAEGPPGGFRDRVLATITTTRQLPPDVDPVPSPEPRAHRTWRSRTGIAVAAVAAAAAVLFGGISIGLHETDPGPAQVAAPADPRGAPDATTVHGDGTSGAAANATLSRQLGLVTVQTRHLPALGSGQAYQFWLMGPRGPQSAGLLRTGDGTITAALPPDTDRIGVTVEPATGSPQPTTAPILLVGLA</sequence>
<accession>A0ABV7QLY1</accession>
<dbReference type="Proteomes" id="UP001595764">
    <property type="component" value="Unassembled WGS sequence"/>
</dbReference>
<evidence type="ECO:0000256" key="2">
    <source>
        <dbReference type="ARBA" id="ARBA00004236"/>
    </source>
</evidence>
<dbReference type="Pfam" id="PF10099">
    <property type="entry name" value="RskA_C"/>
    <property type="match status" value="1"/>
</dbReference>
<evidence type="ECO:0000256" key="5">
    <source>
        <dbReference type="ARBA" id="ARBA00022989"/>
    </source>
</evidence>
<evidence type="ECO:0000256" key="4">
    <source>
        <dbReference type="ARBA" id="ARBA00022692"/>
    </source>
</evidence>
<dbReference type="InterPro" id="IPR051474">
    <property type="entry name" value="Anti-sigma-K/W_factor"/>
</dbReference>
<evidence type="ECO:0000259" key="13">
    <source>
        <dbReference type="Pfam" id="PF22618"/>
    </source>
</evidence>
<dbReference type="EMBL" id="JBHRWI010000033">
    <property type="protein sequence ID" value="MFC3514061.1"/>
    <property type="molecule type" value="Genomic_DNA"/>
</dbReference>
<evidence type="ECO:0000256" key="11">
    <source>
        <dbReference type="SAM" id="Phobius"/>
    </source>
</evidence>
<name>A0ABV7QLY1_9PSEU</name>
<dbReference type="InterPro" id="IPR018764">
    <property type="entry name" value="RskA_C"/>
</dbReference>
<evidence type="ECO:0000256" key="10">
    <source>
        <dbReference type="ARBA" id="ARBA00030803"/>
    </source>
</evidence>
<dbReference type="PANTHER" id="PTHR37461">
    <property type="entry name" value="ANTI-SIGMA-K FACTOR RSKA"/>
    <property type="match status" value="1"/>
</dbReference>
<dbReference type="InterPro" id="IPR041916">
    <property type="entry name" value="Anti_sigma_zinc_sf"/>
</dbReference>
<feature type="domain" description="Anti-sigma K factor RskA C-terminal" evidence="12">
    <location>
        <begin position="103"/>
        <end position="234"/>
    </location>
</feature>
<keyword evidence="6" id="KW-0805">Transcription regulation</keyword>
<keyword evidence="5 11" id="KW-1133">Transmembrane helix</keyword>
<keyword evidence="15" id="KW-1185">Reference proteome</keyword>
<evidence type="ECO:0000313" key="14">
    <source>
        <dbReference type="EMBL" id="MFC3514061.1"/>
    </source>
</evidence>
<keyword evidence="7 11" id="KW-0472">Membrane</keyword>
<keyword evidence="8" id="KW-0804">Transcription</keyword>
<feature type="domain" description="Anti-sigma-K factor RskA N-terminal" evidence="13">
    <location>
        <begin position="7"/>
        <end position="46"/>
    </location>
</feature>